<dbReference type="Proteomes" id="UP000077654">
    <property type="component" value="Chromosome"/>
</dbReference>
<accession>A0A172WE40</accession>
<evidence type="ECO:0000313" key="6">
    <source>
        <dbReference type="EMBL" id="ANF17217.1"/>
    </source>
</evidence>
<name>A0A172WE40_BUCSC</name>
<evidence type="ECO:0000313" key="7">
    <source>
        <dbReference type="Proteomes" id="UP000077654"/>
    </source>
</evidence>
<dbReference type="GO" id="GO:0006412">
    <property type="term" value="P:translation"/>
    <property type="evidence" value="ECO:0007669"/>
    <property type="project" value="UniProtKB-UniRule"/>
</dbReference>
<evidence type="ECO:0000256" key="4">
    <source>
        <dbReference type="ARBA" id="ARBA00035204"/>
    </source>
</evidence>
<protein>
    <recommendedName>
        <fullName evidence="4 5">Large ribosomal subunit protein uL29</fullName>
    </recommendedName>
</protein>
<dbReference type="EMBL" id="CP011299">
    <property type="protein sequence ID" value="ANF17217.1"/>
    <property type="molecule type" value="Genomic_DNA"/>
</dbReference>
<dbReference type="PROSITE" id="PS00579">
    <property type="entry name" value="RIBOSOMAL_L29"/>
    <property type="match status" value="1"/>
</dbReference>
<dbReference type="AlphaFoldDB" id="A0A172WE40"/>
<gene>
    <name evidence="5" type="primary">rpmC</name>
    <name evidence="6" type="ORF">XW81_02365</name>
</gene>
<dbReference type="InterPro" id="IPR036049">
    <property type="entry name" value="Ribosomal_uL29_sf"/>
</dbReference>
<dbReference type="HAMAP" id="MF_00374">
    <property type="entry name" value="Ribosomal_uL29"/>
    <property type="match status" value="1"/>
</dbReference>
<evidence type="ECO:0000256" key="3">
    <source>
        <dbReference type="ARBA" id="ARBA00023274"/>
    </source>
</evidence>
<evidence type="ECO:0000256" key="2">
    <source>
        <dbReference type="ARBA" id="ARBA00022980"/>
    </source>
</evidence>
<keyword evidence="2 5" id="KW-0689">Ribosomal protein</keyword>
<dbReference type="SUPFAM" id="SSF46561">
    <property type="entry name" value="Ribosomal protein L29 (L29p)"/>
    <property type="match status" value="1"/>
</dbReference>
<dbReference type="PATRIC" id="fig|118110.3.peg.468"/>
<evidence type="ECO:0000256" key="5">
    <source>
        <dbReference type="HAMAP-Rule" id="MF_00374"/>
    </source>
</evidence>
<sequence>MMIIKKKTVEELRVNLIDLLREQFGLRLQFSSKKLQKSHLLRLVRRNIARVKYFLTNKGK</sequence>
<dbReference type="OrthoDB" id="9815192at2"/>
<dbReference type="GO" id="GO:0005840">
    <property type="term" value="C:ribosome"/>
    <property type="evidence" value="ECO:0007669"/>
    <property type="project" value="UniProtKB-KW"/>
</dbReference>
<dbReference type="Pfam" id="PF00831">
    <property type="entry name" value="Ribosomal_L29"/>
    <property type="match status" value="1"/>
</dbReference>
<dbReference type="InterPro" id="IPR001854">
    <property type="entry name" value="Ribosomal_uL29"/>
</dbReference>
<keyword evidence="7" id="KW-1185">Reference proteome</keyword>
<evidence type="ECO:0000256" key="1">
    <source>
        <dbReference type="ARBA" id="ARBA00009254"/>
    </source>
</evidence>
<comment type="similarity">
    <text evidence="1 5">Belongs to the universal ribosomal protein uL29 family.</text>
</comment>
<dbReference type="InterPro" id="IPR018254">
    <property type="entry name" value="Ribosomal_uL29_CS"/>
</dbReference>
<keyword evidence="3 5" id="KW-0687">Ribonucleoprotein</keyword>
<dbReference type="GO" id="GO:0003735">
    <property type="term" value="F:structural constituent of ribosome"/>
    <property type="evidence" value="ECO:0007669"/>
    <property type="project" value="InterPro"/>
</dbReference>
<organism evidence="6 7">
    <name type="scientific">Buchnera aphidicola subsp. Schlechtendalia chinensis</name>
    <dbReference type="NCBI Taxonomy" id="118110"/>
    <lineage>
        <taxon>Bacteria</taxon>
        <taxon>Pseudomonadati</taxon>
        <taxon>Pseudomonadota</taxon>
        <taxon>Gammaproteobacteria</taxon>
        <taxon>Enterobacterales</taxon>
        <taxon>Erwiniaceae</taxon>
        <taxon>Buchnera</taxon>
    </lineage>
</organism>
<proteinExistence type="inferred from homology"/>
<reference evidence="6 7" key="1">
    <citation type="submission" date="2015-04" db="EMBL/GenBank/DDBJ databases">
        <title>Buchnera aphidicola assembly.</title>
        <authorList>
            <person name="Zhang Y."/>
        </authorList>
    </citation>
    <scope>NUCLEOTIDE SEQUENCE [LARGE SCALE GENOMIC DNA]</scope>
    <source>
        <strain evidence="6 7">SC</strain>
    </source>
</reference>
<dbReference type="RefSeq" id="WP_075474342.1">
    <property type="nucleotide sequence ID" value="NZ_CP011299.1"/>
</dbReference>
<dbReference type="CDD" id="cd00427">
    <property type="entry name" value="Ribosomal_L29_HIP"/>
    <property type="match status" value="1"/>
</dbReference>
<dbReference type="STRING" id="118110.XW81_02365"/>
<dbReference type="NCBIfam" id="TIGR00012">
    <property type="entry name" value="L29"/>
    <property type="match status" value="1"/>
</dbReference>
<dbReference type="Gene3D" id="6.10.140.1970">
    <property type="match status" value="1"/>
</dbReference>
<dbReference type="GO" id="GO:1990904">
    <property type="term" value="C:ribonucleoprotein complex"/>
    <property type="evidence" value="ECO:0007669"/>
    <property type="project" value="UniProtKB-KW"/>
</dbReference>